<keyword evidence="2" id="KW-0378">Hydrolase</keyword>
<dbReference type="GO" id="GO:0016787">
    <property type="term" value="F:hydrolase activity"/>
    <property type="evidence" value="ECO:0007669"/>
    <property type="project" value="UniProtKB-KW"/>
</dbReference>
<sequence>MNQETGKNSRLEKVLAAQREYIAKRESGYREQALKLYPWVCGRCTREFDRANLRELTVHHVDHNHDNNPVDGSNWELLCIYCHDEEHSKFDSFVRYGARGETEVKPATYNPFAGLKDALDKKKGT</sequence>
<organism evidence="4">
    <name type="scientific">marine sediment metagenome</name>
    <dbReference type="NCBI Taxonomy" id="412755"/>
    <lineage>
        <taxon>unclassified sequences</taxon>
        <taxon>metagenomes</taxon>
        <taxon>ecological metagenomes</taxon>
    </lineage>
</organism>
<evidence type="ECO:0000256" key="1">
    <source>
        <dbReference type="ARBA" id="ARBA00022722"/>
    </source>
</evidence>
<evidence type="ECO:0000256" key="2">
    <source>
        <dbReference type="ARBA" id="ARBA00022801"/>
    </source>
</evidence>
<dbReference type="NCBIfam" id="NF008448">
    <property type="entry name" value="PRK11295.1"/>
    <property type="match status" value="1"/>
</dbReference>
<dbReference type="CDD" id="cd00085">
    <property type="entry name" value="HNHc"/>
    <property type="match status" value="1"/>
</dbReference>
<dbReference type="GO" id="GO:0005829">
    <property type="term" value="C:cytosol"/>
    <property type="evidence" value="ECO:0007669"/>
    <property type="project" value="TreeGrafter"/>
</dbReference>
<name>A0A0F9W0T7_9ZZZZ</name>
<evidence type="ECO:0000313" key="4">
    <source>
        <dbReference type="EMBL" id="KKO10891.1"/>
    </source>
</evidence>
<accession>A0A0F9W0T7</accession>
<dbReference type="SMART" id="SM00507">
    <property type="entry name" value="HNHc"/>
    <property type="match status" value="1"/>
</dbReference>
<dbReference type="GO" id="GO:0004519">
    <property type="term" value="F:endonuclease activity"/>
    <property type="evidence" value="ECO:0007669"/>
    <property type="project" value="InterPro"/>
</dbReference>
<dbReference type="Gene3D" id="1.10.30.50">
    <property type="match status" value="1"/>
</dbReference>
<dbReference type="PANTHER" id="PTHR41286">
    <property type="entry name" value="HNH NUCLEASE YAJD-RELATED"/>
    <property type="match status" value="1"/>
</dbReference>
<dbReference type="InterPro" id="IPR003615">
    <property type="entry name" value="HNH_nuc"/>
</dbReference>
<keyword evidence="1" id="KW-0540">Nuclease</keyword>
<reference evidence="4" key="1">
    <citation type="journal article" date="2015" name="Nature">
        <title>Complex archaea that bridge the gap between prokaryotes and eukaryotes.</title>
        <authorList>
            <person name="Spang A."/>
            <person name="Saw J.H."/>
            <person name="Jorgensen S.L."/>
            <person name="Zaremba-Niedzwiedzka K."/>
            <person name="Martijn J."/>
            <person name="Lind A.E."/>
            <person name="van Eijk R."/>
            <person name="Schleper C."/>
            <person name="Guy L."/>
            <person name="Ettema T.J."/>
        </authorList>
    </citation>
    <scope>NUCLEOTIDE SEQUENCE</scope>
</reference>
<dbReference type="Pfam" id="PF01844">
    <property type="entry name" value="HNH"/>
    <property type="match status" value="1"/>
</dbReference>
<proteinExistence type="predicted"/>
<gene>
    <name evidence="4" type="ORF">LCGC14_0023740</name>
</gene>
<feature type="domain" description="HNH nuclease" evidence="3">
    <location>
        <begin position="29"/>
        <end position="84"/>
    </location>
</feature>
<dbReference type="AlphaFoldDB" id="A0A0F9W0T7"/>
<comment type="caution">
    <text evidence="4">The sequence shown here is derived from an EMBL/GenBank/DDBJ whole genome shotgun (WGS) entry which is preliminary data.</text>
</comment>
<evidence type="ECO:0000259" key="3">
    <source>
        <dbReference type="SMART" id="SM00507"/>
    </source>
</evidence>
<dbReference type="EMBL" id="LAZR01000004">
    <property type="protein sequence ID" value="KKO10891.1"/>
    <property type="molecule type" value="Genomic_DNA"/>
</dbReference>
<protein>
    <recommendedName>
        <fullName evidence="3">HNH nuclease domain-containing protein</fullName>
    </recommendedName>
</protein>
<dbReference type="GO" id="GO:0008270">
    <property type="term" value="F:zinc ion binding"/>
    <property type="evidence" value="ECO:0007669"/>
    <property type="project" value="InterPro"/>
</dbReference>
<dbReference type="GO" id="GO:0003676">
    <property type="term" value="F:nucleic acid binding"/>
    <property type="evidence" value="ECO:0007669"/>
    <property type="project" value="InterPro"/>
</dbReference>
<dbReference type="InterPro" id="IPR002711">
    <property type="entry name" value="HNH"/>
</dbReference>
<dbReference type="PANTHER" id="PTHR41286:SF1">
    <property type="entry name" value="HNH NUCLEASE YAJD-RELATED"/>
    <property type="match status" value="1"/>
</dbReference>